<keyword evidence="3" id="KW-1185">Reference proteome</keyword>
<organism evidence="2 3">
    <name type="scientific">Mucilaginibacter polytrichastri</name>
    <dbReference type="NCBI Taxonomy" id="1302689"/>
    <lineage>
        <taxon>Bacteria</taxon>
        <taxon>Pseudomonadati</taxon>
        <taxon>Bacteroidota</taxon>
        <taxon>Sphingobacteriia</taxon>
        <taxon>Sphingobacteriales</taxon>
        <taxon>Sphingobacteriaceae</taxon>
        <taxon>Mucilaginibacter</taxon>
    </lineage>
</organism>
<protein>
    <recommendedName>
        <fullName evidence="1">HNH nuclease domain-containing protein</fullName>
    </recommendedName>
</protein>
<accession>A0A1Q5ZY74</accession>
<dbReference type="SMART" id="SM00507">
    <property type="entry name" value="HNHc"/>
    <property type="match status" value="1"/>
</dbReference>
<feature type="domain" description="HNH nuclease" evidence="1">
    <location>
        <begin position="49"/>
        <end position="112"/>
    </location>
</feature>
<dbReference type="AlphaFoldDB" id="A0A1Q5ZY74"/>
<dbReference type="OrthoDB" id="5918473at2"/>
<reference evidence="2 3" key="1">
    <citation type="submission" date="2016-11" db="EMBL/GenBank/DDBJ databases">
        <title>Whole Genome Sequencing of Mucilaginibacter polytrichastri RG4-7(T) isolated from the moss sample.</title>
        <authorList>
            <person name="Li Y."/>
        </authorList>
    </citation>
    <scope>NUCLEOTIDE SEQUENCE [LARGE SCALE GENOMIC DNA]</scope>
    <source>
        <strain evidence="2 3">RG4-7</strain>
    </source>
</reference>
<dbReference type="Proteomes" id="UP000186720">
    <property type="component" value="Unassembled WGS sequence"/>
</dbReference>
<dbReference type="STRING" id="1302689.RG47T_2181"/>
<proteinExistence type="predicted"/>
<gene>
    <name evidence="2" type="ORF">RG47T_2181</name>
</gene>
<evidence type="ECO:0000313" key="3">
    <source>
        <dbReference type="Proteomes" id="UP000186720"/>
    </source>
</evidence>
<dbReference type="InterPro" id="IPR003615">
    <property type="entry name" value="HNH_nuc"/>
</dbReference>
<comment type="caution">
    <text evidence="2">The sequence shown here is derived from an EMBL/GenBank/DDBJ whole genome shotgun (WGS) entry which is preliminary data.</text>
</comment>
<sequence length="267" mass="30959">MIRIKRPPAPAFMTDPHDKWMLEIADACQHYQTEQTAFPFKHYKDPAVKDELKKVFKKCAYCDFPYASSYDGDVEHFRPKGRVIEKTPPTPGYYWLANTWENLLLSCQHCNQSRKHLLSGEKLAKARGKLDQFPLSSEIPRMQNNTYDITQEDNVRLLLNPCIDDPAAHLGYDDQSGVIQGLTPMGEKSIDVYVLARTELTDLRQKRMLEIFHQMEVVKRELDRESADFMKEFRFLLGMTGPDQPFAGMARYFVKQFISDNQLTVIV</sequence>
<dbReference type="EMBL" id="MPPL01000001">
    <property type="protein sequence ID" value="OKS86724.1"/>
    <property type="molecule type" value="Genomic_DNA"/>
</dbReference>
<dbReference type="Gene3D" id="1.10.30.50">
    <property type="match status" value="1"/>
</dbReference>
<evidence type="ECO:0000313" key="2">
    <source>
        <dbReference type="EMBL" id="OKS86724.1"/>
    </source>
</evidence>
<evidence type="ECO:0000259" key="1">
    <source>
        <dbReference type="SMART" id="SM00507"/>
    </source>
</evidence>
<dbReference type="CDD" id="cd00085">
    <property type="entry name" value="HNHc"/>
    <property type="match status" value="1"/>
</dbReference>
<dbReference type="RefSeq" id="WP_074489402.1">
    <property type="nucleotide sequence ID" value="NZ_FPAM01000004.1"/>
</dbReference>
<name>A0A1Q5ZY74_9SPHI</name>